<dbReference type="AlphaFoldDB" id="K5CC86"/>
<evidence type="ECO:0000313" key="3">
    <source>
        <dbReference type="Proteomes" id="UP000007995"/>
    </source>
</evidence>
<dbReference type="RefSeq" id="WP_007762364.1">
    <property type="nucleotide sequence ID" value="NZ_AKBZ01000004.1"/>
</dbReference>
<dbReference type="PROSITE" id="PS51257">
    <property type="entry name" value="PROKAR_LIPOPROTEIN"/>
    <property type="match status" value="1"/>
</dbReference>
<feature type="signal peptide" evidence="1">
    <location>
        <begin position="1"/>
        <end position="18"/>
    </location>
</feature>
<gene>
    <name evidence="2" type="ORF">HMPREF1057_02036</name>
</gene>
<proteinExistence type="predicted"/>
<keyword evidence="1" id="KW-0732">Signal</keyword>
<accession>K5CC86</accession>
<name>K5CC86_9BACE</name>
<evidence type="ECO:0000313" key="2">
    <source>
        <dbReference type="EMBL" id="EKJ90734.1"/>
    </source>
</evidence>
<dbReference type="Proteomes" id="UP000007995">
    <property type="component" value="Unassembled WGS sequence"/>
</dbReference>
<dbReference type="HOGENOM" id="CLU_558579_0_0_10"/>
<dbReference type="EMBL" id="AGXW01000008">
    <property type="protein sequence ID" value="EKJ90734.1"/>
    <property type="molecule type" value="Genomic_DNA"/>
</dbReference>
<dbReference type="OrthoDB" id="1037481at2"/>
<evidence type="ECO:0000256" key="1">
    <source>
        <dbReference type="SAM" id="SignalP"/>
    </source>
</evidence>
<feature type="chain" id="PRO_5003886342" description="Lipoprotein" evidence="1">
    <location>
        <begin position="19"/>
        <end position="488"/>
    </location>
</feature>
<protein>
    <recommendedName>
        <fullName evidence="4">Lipoprotein</fullName>
    </recommendedName>
</protein>
<sequence length="488" mass="54246">MKANLLYGAAIWTFLSAAAFFSGCSDDDAYKDVDGQSPTLELTSDHVRTLTGYEFKIAGKITDKDGIRSIQLKCAELYLDKTIDLLSIHPTPLYEYDLDYGFTIPAKTAGDNFTVNIVVTDLGGRQTQSEVLITMDGDYTLPKLELYSPSANGANLVLSEGTSLTVMFVATDDKGLDYLEVVVPELEISNRVEADENSLLQCIYTNSISFPSDKTGTYKMIMRAVDLLGNVGEIECNVLVSKVKNYGEMYLVDFEGTTNSLLTANDVWGIPMPIEHTGNFTYKARYYSAASGTPIRFVSNKGNFNVCFGDDKNAPGKLTGISEDVQPIILPEKGYYEIVMNTEESTYTVKKYTPDDEPLREGSDQVAYNPKDGGREEYKFKLGLVGDGFEGAPGWDNPTSRVYSLTQETDNPYIFTAELVFSKAAYLDCTITPYHPWGWWESPSWRFDGANERFVPGDAVPNSKKYVSKGTYTFIFDTHLCQSKLLKK</sequence>
<reference evidence="2 3" key="1">
    <citation type="submission" date="2012-02" db="EMBL/GenBank/DDBJ databases">
        <title>The Genome Sequence of Bacteroides finegoldii CL09T03C10.</title>
        <authorList>
            <consortium name="The Broad Institute Genome Sequencing Platform"/>
            <person name="Earl A."/>
            <person name="Ward D."/>
            <person name="Feldgarden M."/>
            <person name="Gevers D."/>
            <person name="Zitomersky N.L."/>
            <person name="Coyne M.J."/>
            <person name="Comstock L.E."/>
            <person name="Young S.K."/>
            <person name="Zeng Q."/>
            <person name="Gargeya S."/>
            <person name="Fitzgerald M."/>
            <person name="Haas B."/>
            <person name="Abouelleil A."/>
            <person name="Alvarado L."/>
            <person name="Arachchi H.M."/>
            <person name="Berlin A."/>
            <person name="Chapman S.B."/>
            <person name="Gearin G."/>
            <person name="Goldberg J."/>
            <person name="Griggs A."/>
            <person name="Gujja S."/>
            <person name="Hansen M."/>
            <person name="Heiman D."/>
            <person name="Howarth C."/>
            <person name="Larimer J."/>
            <person name="Lui A."/>
            <person name="MacDonald P.J.P."/>
            <person name="McCowen C."/>
            <person name="Montmayeur A."/>
            <person name="Murphy C."/>
            <person name="Neiman D."/>
            <person name="Pearson M."/>
            <person name="Priest M."/>
            <person name="Roberts A."/>
            <person name="Saif S."/>
            <person name="Shea T."/>
            <person name="Sisk P."/>
            <person name="Stolte C."/>
            <person name="Sykes S."/>
            <person name="Wortman J."/>
            <person name="Nusbaum C."/>
            <person name="Birren B."/>
        </authorList>
    </citation>
    <scope>NUCLEOTIDE SEQUENCE [LARGE SCALE GENOMIC DNA]</scope>
    <source>
        <strain evidence="2 3">CL09T03C10</strain>
    </source>
</reference>
<evidence type="ECO:0008006" key="4">
    <source>
        <dbReference type="Google" id="ProtNLM"/>
    </source>
</evidence>
<comment type="caution">
    <text evidence="2">The sequence shown here is derived from an EMBL/GenBank/DDBJ whole genome shotgun (WGS) entry which is preliminary data.</text>
</comment>
<organism evidence="2 3">
    <name type="scientific">Bacteroides finegoldii CL09T03C10</name>
    <dbReference type="NCBI Taxonomy" id="997888"/>
    <lineage>
        <taxon>Bacteria</taxon>
        <taxon>Pseudomonadati</taxon>
        <taxon>Bacteroidota</taxon>
        <taxon>Bacteroidia</taxon>
        <taxon>Bacteroidales</taxon>
        <taxon>Bacteroidaceae</taxon>
        <taxon>Bacteroides</taxon>
    </lineage>
</organism>